<dbReference type="GO" id="GO:0008270">
    <property type="term" value="F:zinc ion binding"/>
    <property type="evidence" value="ECO:0007669"/>
    <property type="project" value="UniProtKB-KW"/>
</dbReference>
<dbReference type="SUPFAM" id="SSF57667">
    <property type="entry name" value="beta-beta-alpha zinc fingers"/>
    <property type="match status" value="1"/>
</dbReference>
<evidence type="ECO:0000256" key="1">
    <source>
        <dbReference type="PROSITE-ProRule" id="PRU00042"/>
    </source>
</evidence>
<comment type="caution">
    <text evidence="4">The sequence shown here is derived from an EMBL/GenBank/DDBJ whole genome shotgun (WGS) entry which is preliminary data.</text>
</comment>
<reference evidence="4 5" key="1">
    <citation type="journal article" date="2019" name="Sci. Rep.">
        <title>Orb-weaving spider Araneus ventricosus genome elucidates the spidroin gene catalogue.</title>
        <authorList>
            <person name="Kono N."/>
            <person name="Nakamura H."/>
            <person name="Ohtoshi R."/>
            <person name="Moran D.A.P."/>
            <person name="Shinohara A."/>
            <person name="Yoshida Y."/>
            <person name="Fujiwara M."/>
            <person name="Mori M."/>
            <person name="Tomita M."/>
            <person name="Arakawa K."/>
        </authorList>
    </citation>
    <scope>NUCLEOTIDE SEQUENCE [LARGE SCALE GENOMIC DNA]</scope>
</reference>
<feature type="domain" description="C2H2-type" evidence="3">
    <location>
        <begin position="210"/>
        <end position="237"/>
    </location>
</feature>
<feature type="compositionally biased region" description="Polar residues" evidence="2">
    <location>
        <begin position="72"/>
        <end position="89"/>
    </location>
</feature>
<sequence length="250" mass="28342">MWDAHRTKPIRRRREVPMSQAGPDGIPIISLDTDESNDLSSGYGTHSAESPNLQITISQSDSEPNERRVTENDSAINSEQDNPSGNTENRFVLVQNDNNLTVTTNANSDSQTVSTYPTSNVRSGESLHLLFPQIDPLLCTEVGCTADYSSQCWSSNKNSLKRHLREHHEIKITSTRFWCTFCQSNIDRLSKHTCLNSTNVMIFIENSNQYPCNLCTRVFRTEIGLRNHIQNHREKEAESRRPPLVVPEIV</sequence>
<evidence type="ECO:0000313" key="5">
    <source>
        <dbReference type="Proteomes" id="UP000499080"/>
    </source>
</evidence>
<dbReference type="PROSITE" id="PS00028">
    <property type="entry name" value="ZINC_FINGER_C2H2_1"/>
    <property type="match status" value="1"/>
</dbReference>
<feature type="compositionally biased region" description="Polar residues" evidence="2">
    <location>
        <begin position="38"/>
        <end position="62"/>
    </location>
</feature>
<dbReference type="SMART" id="SM00355">
    <property type="entry name" value="ZnF_C2H2"/>
    <property type="match status" value="2"/>
</dbReference>
<evidence type="ECO:0000313" key="4">
    <source>
        <dbReference type="EMBL" id="GBN32845.1"/>
    </source>
</evidence>
<feature type="region of interest" description="Disordered" evidence="2">
    <location>
        <begin position="1"/>
        <end position="89"/>
    </location>
</feature>
<name>A0A4Y2N0K4_ARAVE</name>
<accession>A0A4Y2N0K4</accession>
<keyword evidence="1" id="KW-0863">Zinc-finger</keyword>
<dbReference type="InterPro" id="IPR013087">
    <property type="entry name" value="Znf_C2H2_type"/>
</dbReference>
<dbReference type="InterPro" id="IPR036236">
    <property type="entry name" value="Znf_C2H2_sf"/>
</dbReference>
<dbReference type="Gene3D" id="3.30.160.60">
    <property type="entry name" value="Classic Zinc Finger"/>
    <property type="match status" value="1"/>
</dbReference>
<dbReference type="EMBL" id="BGPR01008301">
    <property type="protein sequence ID" value="GBN32845.1"/>
    <property type="molecule type" value="Genomic_DNA"/>
</dbReference>
<dbReference type="OrthoDB" id="6515899at2759"/>
<organism evidence="4 5">
    <name type="scientific">Araneus ventricosus</name>
    <name type="common">Orbweaver spider</name>
    <name type="synonym">Epeira ventricosa</name>
    <dbReference type="NCBI Taxonomy" id="182803"/>
    <lineage>
        <taxon>Eukaryota</taxon>
        <taxon>Metazoa</taxon>
        <taxon>Ecdysozoa</taxon>
        <taxon>Arthropoda</taxon>
        <taxon>Chelicerata</taxon>
        <taxon>Arachnida</taxon>
        <taxon>Araneae</taxon>
        <taxon>Araneomorphae</taxon>
        <taxon>Entelegynae</taxon>
        <taxon>Araneoidea</taxon>
        <taxon>Araneidae</taxon>
        <taxon>Araneus</taxon>
    </lineage>
</organism>
<evidence type="ECO:0000256" key="2">
    <source>
        <dbReference type="SAM" id="MobiDB-lite"/>
    </source>
</evidence>
<evidence type="ECO:0000259" key="3">
    <source>
        <dbReference type="PROSITE" id="PS50157"/>
    </source>
</evidence>
<keyword evidence="1" id="KW-0479">Metal-binding</keyword>
<keyword evidence="1" id="KW-0862">Zinc</keyword>
<proteinExistence type="predicted"/>
<protein>
    <recommendedName>
        <fullName evidence="3">C2H2-type domain-containing protein</fullName>
    </recommendedName>
</protein>
<dbReference type="PROSITE" id="PS50157">
    <property type="entry name" value="ZINC_FINGER_C2H2_2"/>
    <property type="match status" value="1"/>
</dbReference>
<dbReference type="Proteomes" id="UP000499080">
    <property type="component" value="Unassembled WGS sequence"/>
</dbReference>
<dbReference type="AlphaFoldDB" id="A0A4Y2N0K4"/>
<keyword evidence="5" id="KW-1185">Reference proteome</keyword>
<gene>
    <name evidence="4" type="ORF">AVEN_14019_1</name>
</gene>